<keyword evidence="9" id="KW-1185">Reference proteome</keyword>
<protein>
    <recommendedName>
        <fullName evidence="7">J domain-containing protein</fullName>
    </recommendedName>
</protein>
<proteinExistence type="predicted"/>
<dbReference type="CDD" id="cd06257">
    <property type="entry name" value="DnaJ"/>
    <property type="match status" value="1"/>
</dbReference>
<dbReference type="GO" id="GO:0005737">
    <property type="term" value="C:cytoplasm"/>
    <property type="evidence" value="ECO:0007669"/>
    <property type="project" value="UniProtKB-SubCell"/>
</dbReference>
<dbReference type="PANTHER" id="PTHR44313">
    <property type="entry name" value="DNAJ HOMOLOG SUBFAMILY C MEMBER 17"/>
    <property type="match status" value="1"/>
</dbReference>
<reference evidence="8" key="1">
    <citation type="submission" date="2020-12" db="EMBL/GenBank/DDBJ databases">
        <title>Metabolic potential, ecology and presence of endohyphal bacteria is reflected in genomic diversity of Mucoromycotina.</title>
        <authorList>
            <person name="Muszewska A."/>
            <person name="Okrasinska A."/>
            <person name="Steczkiewicz K."/>
            <person name="Drgas O."/>
            <person name="Orlowska M."/>
            <person name="Perlinska-Lenart U."/>
            <person name="Aleksandrzak-Piekarczyk T."/>
            <person name="Szatraj K."/>
            <person name="Zielenkiewicz U."/>
            <person name="Pilsyk S."/>
            <person name="Malc E."/>
            <person name="Mieczkowski P."/>
            <person name="Kruszewska J.S."/>
            <person name="Biernat P."/>
            <person name="Pawlowska J."/>
        </authorList>
    </citation>
    <scope>NUCLEOTIDE SEQUENCE</scope>
    <source>
        <strain evidence="8">WA0000017839</strain>
    </source>
</reference>
<sequence length="324" mass="37102">MDKEVDYYELLGIEITANTKDIKNAYRKRALKVHPDKNPSPNAAILFHDLTQAQDLLLDPAKRSEYDQVHRSRQERKKKRDEMDSKRRNAQAELEQREKDAKKSKVDQNQAKAQYEAEIARMREEGAKRRQEDWGNNREKEAELPEESELDCALKVKWKRKKFDFSESDLEHILNPIGSVDSVALSQKKKGGAIVVFKTVVDAYNIITKKDTHPSLSQFESIDWATGKAPALVEKMNRAEEMKKEARTALFSMNDRPAAATGKPLFSTGSQPSFFKPMSIPSKAPPSSASKAFDNDYEAITLMKMRQAERDRQILLQQRQQTTS</sequence>
<evidence type="ECO:0000256" key="3">
    <source>
        <dbReference type="ARBA" id="ARBA00022490"/>
    </source>
</evidence>
<dbReference type="EMBL" id="JAEPRD010000118">
    <property type="protein sequence ID" value="KAG2198013.1"/>
    <property type="molecule type" value="Genomic_DNA"/>
</dbReference>
<evidence type="ECO:0000256" key="6">
    <source>
        <dbReference type="SAM" id="MobiDB-lite"/>
    </source>
</evidence>
<dbReference type="Proteomes" id="UP000603453">
    <property type="component" value="Unassembled WGS sequence"/>
</dbReference>
<dbReference type="GO" id="GO:0003676">
    <property type="term" value="F:nucleic acid binding"/>
    <property type="evidence" value="ECO:0007669"/>
    <property type="project" value="InterPro"/>
</dbReference>
<evidence type="ECO:0000256" key="5">
    <source>
        <dbReference type="ARBA" id="ARBA00023242"/>
    </source>
</evidence>
<comment type="subcellular location">
    <subcellularLocation>
        <location evidence="2">Cytoplasm</location>
    </subcellularLocation>
    <subcellularLocation>
        <location evidence="1">Nucleus</location>
    </subcellularLocation>
</comment>
<feature type="region of interest" description="Disordered" evidence="6">
    <location>
        <begin position="59"/>
        <end position="112"/>
    </location>
</feature>
<name>A0A8H7QUH7_9FUNG</name>
<dbReference type="InterPro" id="IPR052094">
    <property type="entry name" value="Pre-mRNA-splicing_ERAD"/>
</dbReference>
<evidence type="ECO:0000259" key="7">
    <source>
        <dbReference type="PROSITE" id="PS50076"/>
    </source>
</evidence>
<keyword evidence="4" id="KW-0143">Chaperone</keyword>
<dbReference type="Gene3D" id="3.30.70.330">
    <property type="match status" value="1"/>
</dbReference>
<dbReference type="AlphaFoldDB" id="A0A8H7QUH7"/>
<dbReference type="GO" id="GO:0005681">
    <property type="term" value="C:spliceosomal complex"/>
    <property type="evidence" value="ECO:0007669"/>
    <property type="project" value="TreeGrafter"/>
</dbReference>
<dbReference type="GO" id="GO:0000390">
    <property type="term" value="P:spliceosomal complex disassembly"/>
    <property type="evidence" value="ECO:0007669"/>
    <property type="project" value="TreeGrafter"/>
</dbReference>
<dbReference type="OrthoDB" id="376357at2759"/>
<feature type="domain" description="J" evidence="7">
    <location>
        <begin position="6"/>
        <end position="70"/>
    </location>
</feature>
<feature type="region of interest" description="Disordered" evidence="6">
    <location>
        <begin position="124"/>
        <end position="143"/>
    </location>
</feature>
<dbReference type="PANTHER" id="PTHR44313:SF1">
    <property type="entry name" value="DNAJ HOMOLOG SUBFAMILY C MEMBER 17"/>
    <property type="match status" value="1"/>
</dbReference>
<dbReference type="InterPro" id="IPR001623">
    <property type="entry name" value="DnaJ_domain"/>
</dbReference>
<dbReference type="SUPFAM" id="SSF54928">
    <property type="entry name" value="RNA-binding domain, RBD"/>
    <property type="match status" value="1"/>
</dbReference>
<dbReference type="Pfam" id="PF00226">
    <property type="entry name" value="DnaJ"/>
    <property type="match status" value="1"/>
</dbReference>
<dbReference type="InterPro" id="IPR012677">
    <property type="entry name" value="Nucleotide-bd_a/b_plait_sf"/>
</dbReference>
<feature type="compositionally biased region" description="Basic and acidic residues" evidence="6">
    <location>
        <begin position="60"/>
        <end position="72"/>
    </location>
</feature>
<evidence type="ECO:0000313" key="8">
    <source>
        <dbReference type="EMBL" id="KAG2198013.1"/>
    </source>
</evidence>
<evidence type="ECO:0000313" key="9">
    <source>
        <dbReference type="Proteomes" id="UP000603453"/>
    </source>
</evidence>
<dbReference type="PRINTS" id="PR00625">
    <property type="entry name" value="JDOMAIN"/>
</dbReference>
<feature type="compositionally biased region" description="Basic and acidic residues" evidence="6">
    <location>
        <begin position="94"/>
        <end position="106"/>
    </location>
</feature>
<organism evidence="8 9">
    <name type="scientific">Mucor saturninus</name>
    <dbReference type="NCBI Taxonomy" id="64648"/>
    <lineage>
        <taxon>Eukaryota</taxon>
        <taxon>Fungi</taxon>
        <taxon>Fungi incertae sedis</taxon>
        <taxon>Mucoromycota</taxon>
        <taxon>Mucoromycotina</taxon>
        <taxon>Mucoromycetes</taxon>
        <taxon>Mucorales</taxon>
        <taxon>Mucorineae</taxon>
        <taxon>Mucoraceae</taxon>
        <taxon>Mucor</taxon>
    </lineage>
</organism>
<comment type="caution">
    <text evidence="8">The sequence shown here is derived from an EMBL/GenBank/DDBJ whole genome shotgun (WGS) entry which is preliminary data.</text>
</comment>
<keyword evidence="5" id="KW-0539">Nucleus</keyword>
<dbReference type="Gene3D" id="1.10.287.110">
    <property type="entry name" value="DnaJ domain"/>
    <property type="match status" value="1"/>
</dbReference>
<dbReference type="InterPro" id="IPR035979">
    <property type="entry name" value="RBD_domain_sf"/>
</dbReference>
<evidence type="ECO:0000256" key="4">
    <source>
        <dbReference type="ARBA" id="ARBA00023186"/>
    </source>
</evidence>
<dbReference type="SMART" id="SM00271">
    <property type="entry name" value="DnaJ"/>
    <property type="match status" value="1"/>
</dbReference>
<accession>A0A8H7QUH7</accession>
<dbReference type="InterPro" id="IPR036869">
    <property type="entry name" value="J_dom_sf"/>
</dbReference>
<gene>
    <name evidence="8" type="ORF">INT47_004980</name>
</gene>
<dbReference type="SUPFAM" id="SSF46565">
    <property type="entry name" value="Chaperone J-domain"/>
    <property type="match status" value="1"/>
</dbReference>
<evidence type="ECO:0000256" key="1">
    <source>
        <dbReference type="ARBA" id="ARBA00004123"/>
    </source>
</evidence>
<dbReference type="PROSITE" id="PS50076">
    <property type="entry name" value="DNAJ_2"/>
    <property type="match status" value="1"/>
</dbReference>
<evidence type="ECO:0000256" key="2">
    <source>
        <dbReference type="ARBA" id="ARBA00004496"/>
    </source>
</evidence>
<keyword evidence="3" id="KW-0963">Cytoplasm</keyword>